<evidence type="ECO:0000256" key="11">
    <source>
        <dbReference type="ARBA" id="ARBA00030399"/>
    </source>
</evidence>
<evidence type="ECO:0000256" key="12">
    <source>
        <dbReference type="ARBA" id="ARBA00031088"/>
    </source>
</evidence>
<dbReference type="Gene3D" id="1.10.940.10">
    <property type="entry name" value="NusB-like"/>
    <property type="match status" value="1"/>
</dbReference>
<evidence type="ECO:0000256" key="6">
    <source>
        <dbReference type="ARBA" id="ARBA00022552"/>
    </source>
</evidence>
<sequence length="434" mass="48491">MNPRLTAHHVLSQVIVSGHSLDFALQKHNTAKDPKHRALISAICFGVCRWLPKLEAILAQLVNKPLRKKDQDIEILLYIGLYQLFDMRIAEHAIVSETVTVCKKLRKMWSKNLVNGVLRQFLREKDAIVEKVANSLSGKSAHPEWLAKHIQQAWPEQADAIFAANNTQAPMSLRVNSSVCNVEQYLEQLHDNGKQAQATSLSTVGITLDKACDVKDLPNFYEGYFSVQDEAPQLAAILLDAQTGERVLDACAAPGGKTCHIVEQQADLTECVALDISVSRLTKIQENLTRLKLNANIIEGDAATPDSWWDGKQFDRILLDAPCSATGVIRRHPDIKILRREQDISALVATQQQILQSLWPLLKPGGMLLYCTCSILPIENTELIEKFIQQTDDAVEKKIDAEWGLAQPVGRQILPSAIDTSNMDGFYYAHIYKE</sequence>
<dbReference type="EMBL" id="UOFS01000042">
    <property type="protein sequence ID" value="VAW99980.1"/>
    <property type="molecule type" value="Genomic_DNA"/>
</dbReference>
<evidence type="ECO:0000256" key="8">
    <source>
        <dbReference type="ARBA" id="ARBA00022679"/>
    </source>
</evidence>
<dbReference type="FunFam" id="3.40.50.150:FF:000022">
    <property type="entry name" value="Ribosomal RNA small subunit methyltransferase B"/>
    <property type="match status" value="1"/>
</dbReference>
<comment type="subcellular location">
    <subcellularLocation>
        <location evidence="2">Cytoplasm</location>
    </subcellularLocation>
</comment>
<dbReference type="EC" id="2.1.1.176" evidence="4"/>
<keyword evidence="7 15" id="KW-0489">Methyltransferase</keyword>
<dbReference type="NCBIfam" id="TIGR00563">
    <property type="entry name" value="rsmB"/>
    <property type="match status" value="1"/>
</dbReference>
<dbReference type="GO" id="GO:0005829">
    <property type="term" value="C:cytosol"/>
    <property type="evidence" value="ECO:0007669"/>
    <property type="project" value="TreeGrafter"/>
</dbReference>
<evidence type="ECO:0000256" key="5">
    <source>
        <dbReference type="ARBA" id="ARBA00022490"/>
    </source>
</evidence>
<dbReference type="Pfam" id="PF01029">
    <property type="entry name" value="NusB"/>
    <property type="match status" value="1"/>
</dbReference>
<dbReference type="InterPro" id="IPR023267">
    <property type="entry name" value="RCMT"/>
</dbReference>
<dbReference type="PANTHER" id="PTHR22807:SF61">
    <property type="entry name" value="NOL1_NOP2_SUN FAMILY PROTEIN _ ANTITERMINATION NUSB DOMAIN-CONTAINING PROTEIN"/>
    <property type="match status" value="1"/>
</dbReference>
<evidence type="ECO:0000256" key="3">
    <source>
        <dbReference type="ARBA" id="ARBA00007494"/>
    </source>
</evidence>
<keyword evidence="9" id="KW-0949">S-adenosyl-L-methionine</keyword>
<dbReference type="GO" id="GO:0006355">
    <property type="term" value="P:regulation of DNA-templated transcription"/>
    <property type="evidence" value="ECO:0007669"/>
    <property type="project" value="InterPro"/>
</dbReference>
<dbReference type="PRINTS" id="PR02008">
    <property type="entry name" value="RCMTFAMILY"/>
</dbReference>
<dbReference type="Gene3D" id="3.40.50.150">
    <property type="entry name" value="Vaccinia Virus protein VP39"/>
    <property type="match status" value="1"/>
</dbReference>
<dbReference type="InterPro" id="IPR004573">
    <property type="entry name" value="rRNA_ssu_MeTfrase_B"/>
</dbReference>
<evidence type="ECO:0000256" key="2">
    <source>
        <dbReference type="ARBA" id="ARBA00004496"/>
    </source>
</evidence>
<keyword evidence="6" id="KW-0698">rRNA processing</keyword>
<dbReference type="InterPro" id="IPR006027">
    <property type="entry name" value="NusB_RsmB_TIM44"/>
</dbReference>
<evidence type="ECO:0000256" key="4">
    <source>
        <dbReference type="ARBA" id="ARBA00012140"/>
    </source>
</evidence>
<keyword evidence="5" id="KW-0963">Cytoplasm</keyword>
<accession>A0A3B1AE92</accession>
<dbReference type="GO" id="GO:0003723">
    <property type="term" value="F:RNA binding"/>
    <property type="evidence" value="ECO:0007669"/>
    <property type="project" value="UniProtKB-KW"/>
</dbReference>
<organism evidence="15">
    <name type="scientific">hydrothermal vent metagenome</name>
    <dbReference type="NCBI Taxonomy" id="652676"/>
    <lineage>
        <taxon>unclassified sequences</taxon>
        <taxon>metagenomes</taxon>
        <taxon>ecological metagenomes</taxon>
    </lineage>
</organism>
<dbReference type="InterPro" id="IPR054728">
    <property type="entry name" value="RsmB-like_ferredoxin"/>
</dbReference>
<keyword evidence="8 15" id="KW-0808">Transferase</keyword>
<dbReference type="NCBIfam" id="NF008149">
    <property type="entry name" value="PRK10901.1"/>
    <property type="match status" value="1"/>
</dbReference>
<evidence type="ECO:0000256" key="1">
    <source>
        <dbReference type="ARBA" id="ARBA00002724"/>
    </source>
</evidence>
<dbReference type="SUPFAM" id="SSF53335">
    <property type="entry name" value="S-adenosyl-L-methionine-dependent methyltransferases"/>
    <property type="match status" value="1"/>
</dbReference>
<dbReference type="SUPFAM" id="SSF48013">
    <property type="entry name" value="NusB-like"/>
    <property type="match status" value="1"/>
</dbReference>
<gene>
    <name evidence="15" type="ORF">MNBD_GAMMA22-1069</name>
</gene>
<evidence type="ECO:0000256" key="9">
    <source>
        <dbReference type="ARBA" id="ARBA00022691"/>
    </source>
</evidence>
<keyword evidence="10" id="KW-0694">RNA-binding</keyword>
<comment type="catalytic activity">
    <reaction evidence="13">
        <text>cytidine(967) in 16S rRNA + S-adenosyl-L-methionine = 5-methylcytidine(967) in 16S rRNA + S-adenosyl-L-homocysteine + H(+)</text>
        <dbReference type="Rhea" id="RHEA:42748"/>
        <dbReference type="Rhea" id="RHEA-COMP:10219"/>
        <dbReference type="Rhea" id="RHEA-COMP:10220"/>
        <dbReference type="ChEBI" id="CHEBI:15378"/>
        <dbReference type="ChEBI" id="CHEBI:57856"/>
        <dbReference type="ChEBI" id="CHEBI:59789"/>
        <dbReference type="ChEBI" id="CHEBI:74483"/>
        <dbReference type="ChEBI" id="CHEBI:82748"/>
        <dbReference type="EC" id="2.1.1.176"/>
    </reaction>
</comment>
<dbReference type="CDD" id="cd02440">
    <property type="entry name" value="AdoMet_MTases"/>
    <property type="match status" value="1"/>
</dbReference>
<evidence type="ECO:0000313" key="15">
    <source>
        <dbReference type="EMBL" id="VAW99980.1"/>
    </source>
</evidence>
<dbReference type="Gene3D" id="1.10.287.730">
    <property type="entry name" value="Helix hairpin bin"/>
    <property type="match status" value="1"/>
</dbReference>
<evidence type="ECO:0000256" key="7">
    <source>
        <dbReference type="ARBA" id="ARBA00022603"/>
    </source>
</evidence>
<dbReference type="InterPro" id="IPR029063">
    <property type="entry name" value="SAM-dependent_MTases_sf"/>
</dbReference>
<reference evidence="15" key="1">
    <citation type="submission" date="2018-06" db="EMBL/GenBank/DDBJ databases">
        <authorList>
            <person name="Zhirakovskaya E."/>
        </authorList>
    </citation>
    <scope>NUCLEOTIDE SEQUENCE</scope>
</reference>
<dbReference type="Pfam" id="PF01189">
    <property type="entry name" value="Methyltr_RsmB-F"/>
    <property type="match status" value="1"/>
</dbReference>
<dbReference type="InterPro" id="IPR035926">
    <property type="entry name" value="NusB-like_sf"/>
</dbReference>
<evidence type="ECO:0000256" key="10">
    <source>
        <dbReference type="ARBA" id="ARBA00022884"/>
    </source>
</evidence>
<dbReference type="InterPro" id="IPR018314">
    <property type="entry name" value="RsmB/NOL1/NOP2-like_CS"/>
</dbReference>
<dbReference type="GO" id="GO:0070475">
    <property type="term" value="P:rRNA base methylation"/>
    <property type="evidence" value="ECO:0007669"/>
    <property type="project" value="TreeGrafter"/>
</dbReference>
<comment type="function">
    <text evidence="1">Specifically methylates the cytosine at position 967 (m5C967) of 16S rRNA.</text>
</comment>
<dbReference type="PANTHER" id="PTHR22807">
    <property type="entry name" value="NOP2 YEAST -RELATED NOL1/NOP2/FMU SUN DOMAIN-CONTAINING"/>
    <property type="match status" value="1"/>
</dbReference>
<comment type="similarity">
    <text evidence="3">Belongs to the class I-like SAM-binding methyltransferase superfamily. RsmB/NOP family.</text>
</comment>
<evidence type="ECO:0000259" key="14">
    <source>
        <dbReference type="PROSITE" id="PS51686"/>
    </source>
</evidence>
<dbReference type="AlphaFoldDB" id="A0A3B1AE92"/>
<protein>
    <recommendedName>
        <fullName evidence="4">16S rRNA (cytosine(967)-C(5))-methyltransferase</fullName>
        <ecNumber evidence="4">2.1.1.176</ecNumber>
    </recommendedName>
    <alternativeName>
        <fullName evidence="11">16S rRNA m5C967 methyltransferase</fullName>
    </alternativeName>
    <alternativeName>
        <fullName evidence="12">rRNA (cytosine-C(5)-)-methyltransferase RsmB</fullName>
    </alternativeName>
</protein>
<evidence type="ECO:0000256" key="13">
    <source>
        <dbReference type="ARBA" id="ARBA00047283"/>
    </source>
</evidence>
<dbReference type="Gene3D" id="3.30.70.1170">
    <property type="entry name" value="Sun protein, domain 3"/>
    <property type="match status" value="1"/>
</dbReference>
<name>A0A3B1AE92_9ZZZZ</name>
<dbReference type="GO" id="GO:0009383">
    <property type="term" value="F:rRNA (cytosine-C5-)-methyltransferase activity"/>
    <property type="evidence" value="ECO:0007669"/>
    <property type="project" value="TreeGrafter"/>
</dbReference>
<dbReference type="PROSITE" id="PS01153">
    <property type="entry name" value="NOL1_NOP2_SUN"/>
    <property type="match status" value="1"/>
</dbReference>
<dbReference type="InterPro" id="IPR049560">
    <property type="entry name" value="MeTrfase_RsmB-F_NOP2_cat"/>
</dbReference>
<feature type="domain" description="SAM-dependent MTase RsmB/NOP-type" evidence="14">
    <location>
        <begin position="161"/>
        <end position="434"/>
    </location>
</feature>
<dbReference type="InterPro" id="IPR001678">
    <property type="entry name" value="MeTrfase_RsmB-F_NOP2_dom"/>
</dbReference>
<dbReference type="Pfam" id="PF22458">
    <property type="entry name" value="RsmF-B_ferredox"/>
    <property type="match status" value="1"/>
</dbReference>
<dbReference type="PROSITE" id="PS51686">
    <property type="entry name" value="SAM_MT_RSMB_NOP"/>
    <property type="match status" value="1"/>
</dbReference>
<proteinExistence type="inferred from homology"/>
<dbReference type="NCBIfam" id="NF011494">
    <property type="entry name" value="PRK14902.1"/>
    <property type="match status" value="1"/>
</dbReference>